<dbReference type="EMBL" id="JAUKTV010000010">
    <property type="protein sequence ID" value="KAK0726639.1"/>
    <property type="molecule type" value="Genomic_DNA"/>
</dbReference>
<dbReference type="AlphaFoldDB" id="A0AA40B2T2"/>
<dbReference type="GO" id="GO:0006281">
    <property type="term" value="P:DNA repair"/>
    <property type="evidence" value="ECO:0007669"/>
    <property type="project" value="TreeGrafter"/>
</dbReference>
<dbReference type="GO" id="GO:0008967">
    <property type="term" value="F:phosphoglycolate phosphatase activity"/>
    <property type="evidence" value="ECO:0007669"/>
    <property type="project" value="TreeGrafter"/>
</dbReference>
<dbReference type="SFLD" id="SFLDS00003">
    <property type="entry name" value="Haloacid_Dehalogenase"/>
    <property type="match status" value="1"/>
</dbReference>
<proteinExistence type="predicted"/>
<gene>
    <name evidence="1" type="ORF">B0T21DRAFT_453231</name>
</gene>
<dbReference type="SFLD" id="SFLDG01129">
    <property type="entry name" value="C1.5:_HAD__Beta-PGM__Phosphata"/>
    <property type="match status" value="1"/>
</dbReference>
<dbReference type="PANTHER" id="PTHR43434:SF1">
    <property type="entry name" value="PHOSPHOGLYCOLATE PHOSPHATASE"/>
    <property type="match status" value="1"/>
</dbReference>
<dbReference type="InterPro" id="IPR023214">
    <property type="entry name" value="HAD_sf"/>
</dbReference>
<name>A0AA40B2T2_9PEZI</name>
<dbReference type="SUPFAM" id="SSF56784">
    <property type="entry name" value="HAD-like"/>
    <property type="match status" value="1"/>
</dbReference>
<dbReference type="PANTHER" id="PTHR43434">
    <property type="entry name" value="PHOSPHOGLYCOLATE PHOSPHATASE"/>
    <property type="match status" value="1"/>
</dbReference>
<protein>
    <submittedName>
        <fullName evidence="1">HAD-like domain-containing protein</fullName>
    </submittedName>
</protein>
<dbReference type="InterPro" id="IPR050155">
    <property type="entry name" value="HAD-like_hydrolase_sf"/>
</dbReference>
<dbReference type="InterPro" id="IPR036412">
    <property type="entry name" value="HAD-like_sf"/>
</dbReference>
<accession>A0AA40B2T2</accession>
<sequence length="263" mass="28659">MTTPNYPPPNAGSPPKLIIFDFDGTLFDFDGTLFDTHTSITHYISLTFSHLLPSSQPPTLPSTRATISSGAGLEPTFRTLLLHVPTQNNPTDINNLDLANWITTYRTLYASEGQSLIKPFAKVDCILRELKAIGIPVVVISNKGKEAVEQVLEKEGLAKLVALVVGDTPGVPKKPDPASFRDLVSPLYPDIKAKDILVVGDTEADILFAKNIGAHSCWASYGYGEPEKCENLAYDVKINELSNRLPSFQSVYSISSKGLLNKL</sequence>
<dbReference type="InterPro" id="IPR006439">
    <property type="entry name" value="HAD-SF_hydro_IA"/>
</dbReference>
<dbReference type="InterPro" id="IPR023198">
    <property type="entry name" value="PGP-like_dom2"/>
</dbReference>
<dbReference type="NCBIfam" id="TIGR01549">
    <property type="entry name" value="HAD-SF-IA-v1"/>
    <property type="match status" value="1"/>
</dbReference>
<dbReference type="Pfam" id="PF13419">
    <property type="entry name" value="HAD_2"/>
    <property type="match status" value="1"/>
</dbReference>
<dbReference type="InterPro" id="IPR041492">
    <property type="entry name" value="HAD_2"/>
</dbReference>
<keyword evidence="2" id="KW-1185">Reference proteome</keyword>
<dbReference type="Proteomes" id="UP001172159">
    <property type="component" value="Unassembled WGS sequence"/>
</dbReference>
<evidence type="ECO:0000313" key="1">
    <source>
        <dbReference type="EMBL" id="KAK0726639.1"/>
    </source>
</evidence>
<comment type="caution">
    <text evidence="1">The sequence shown here is derived from an EMBL/GenBank/DDBJ whole genome shotgun (WGS) entry which is preliminary data.</text>
</comment>
<dbReference type="Gene3D" id="1.10.150.240">
    <property type="entry name" value="Putative phosphatase, domain 2"/>
    <property type="match status" value="1"/>
</dbReference>
<organism evidence="1 2">
    <name type="scientific">Apiosordaria backusii</name>
    <dbReference type="NCBI Taxonomy" id="314023"/>
    <lineage>
        <taxon>Eukaryota</taxon>
        <taxon>Fungi</taxon>
        <taxon>Dikarya</taxon>
        <taxon>Ascomycota</taxon>
        <taxon>Pezizomycotina</taxon>
        <taxon>Sordariomycetes</taxon>
        <taxon>Sordariomycetidae</taxon>
        <taxon>Sordariales</taxon>
        <taxon>Lasiosphaeriaceae</taxon>
        <taxon>Apiosordaria</taxon>
    </lineage>
</organism>
<dbReference type="Gene3D" id="3.40.50.1000">
    <property type="entry name" value="HAD superfamily/HAD-like"/>
    <property type="match status" value="1"/>
</dbReference>
<reference evidence="1" key="1">
    <citation type="submission" date="2023-06" db="EMBL/GenBank/DDBJ databases">
        <title>Genome-scale phylogeny and comparative genomics of the fungal order Sordariales.</title>
        <authorList>
            <consortium name="Lawrence Berkeley National Laboratory"/>
            <person name="Hensen N."/>
            <person name="Bonometti L."/>
            <person name="Westerberg I."/>
            <person name="Brannstrom I.O."/>
            <person name="Guillou S."/>
            <person name="Cros-Aarteil S."/>
            <person name="Calhoun S."/>
            <person name="Haridas S."/>
            <person name="Kuo A."/>
            <person name="Mondo S."/>
            <person name="Pangilinan J."/>
            <person name="Riley R."/>
            <person name="Labutti K."/>
            <person name="Andreopoulos B."/>
            <person name="Lipzen A."/>
            <person name="Chen C."/>
            <person name="Yanf M."/>
            <person name="Daum C."/>
            <person name="Ng V."/>
            <person name="Clum A."/>
            <person name="Steindorff A."/>
            <person name="Ohm R."/>
            <person name="Martin F."/>
            <person name="Silar P."/>
            <person name="Natvig D."/>
            <person name="Lalanne C."/>
            <person name="Gautier V."/>
            <person name="Ament-Velasquez S.L."/>
            <person name="Kruys A."/>
            <person name="Hutchinson M.I."/>
            <person name="Powell A.J."/>
            <person name="Barry K."/>
            <person name="Miller A.N."/>
            <person name="Grigoriev I.V."/>
            <person name="Debuchy R."/>
            <person name="Gladieux P."/>
            <person name="Thoren M.H."/>
            <person name="Johannesson H."/>
        </authorList>
    </citation>
    <scope>NUCLEOTIDE SEQUENCE</scope>
    <source>
        <strain evidence="1">CBS 540.89</strain>
    </source>
</reference>
<evidence type="ECO:0000313" key="2">
    <source>
        <dbReference type="Proteomes" id="UP001172159"/>
    </source>
</evidence>